<evidence type="ECO:0000256" key="1">
    <source>
        <dbReference type="SAM" id="MobiDB-lite"/>
    </source>
</evidence>
<proteinExistence type="predicted"/>
<name>A0A0H4HYK2_9GAMM</name>
<keyword evidence="3" id="KW-1185">Reference proteome</keyword>
<dbReference type="PATRIC" id="fig|330734.3.peg.987"/>
<dbReference type="RefSeq" id="WP_014870190.1">
    <property type="nucleotide sequence ID" value="NZ_CP011494.1"/>
</dbReference>
<feature type="region of interest" description="Disordered" evidence="1">
    <location>
        <begin position="1"/>
        <end position="68"/>
    </location>
</feature>
<dbReference type="AlphaFoldDB" id="A0A0H4HYK2"/>
<feature type="compositionally biased region" description="Acidic residues" evidence="1">
    <location>
        <begin position="58"/>
        <end position="68"/>
    </location>
</feature>
<evidence type="ECO:0000313" key="2">
    <source>
        <dbReference type="EMBL" id="AKO51791.1"/>
    </source>
</evidence>
<protein>
    <submittedName>
        <fullName evidence="2">Uncharacterized protein</fullName>
    </submittedName>
</protein>
<dbReference type="Proteomes" id="UP000036406">
    <property type="component" value="Chromosome"/>
</dbReference>
<feature type="compositionally biased region" description="Basic and acidic residues" evidence="1">
    <location>
        <begin position="42"/>
        <end position="57"/>
    </location>
</feature>
<feature type="compositionally biased region" description="Basic and acidic residues" evidence="1">
    <location>
        <begin position="8"/>
        <end position="30"/>
    </location>
</feature>
<dbReference type="KEGG" id="mpq:ABA45_04635"/>
<organism evidence="2 3">
    <name type="scientific">Marinobacter psychrophilus</name>
    <dbReference type="NCBI Taxonomy" id="330734"/>
    <lineage>
        <taxon>Bacteria</taxon>
        <taxon>Pseudomonadati</taxon>
        <taxon>Pseudomonadota</taxon>
        <taxon>Gammaproteobacteria</taxon>
        <taxon>Pseudomonadales</taxon>
        <taxon>Marinobacteraceae</taxon>
        <taxon>Marinobacter</taxon>
    </lineage>
</organism>
<dbReference type="EMBL" id="CP011494">
    <property type="protein sequence ID" value="AKO51791.1"/>
    <property type="molecule type" value="Genomic_DNA"/>
</dbReference>
<sequence length="68" mass="8031">MPISATDFLKKHGYDEEDKGDHSLQHNAKEHAKHLKKPHAGTPHDWEDWERYKLEHPDEVEDDDTSEK</sequence>
<gene>
    <name evidence="2" type="ORF">ABA45_04635</name>
</gene>
<accession>A0A0H4HYK2</accession>
<evidence type="ECO:0000313" key="3">
    <source>
        <dbReference type="Proteomes" id="UP000036406"/>
    </source>
</evidence>
<reference evidence="2 3" key="1">
    <citation type="submission" date="2015-05" db="EMBL/GenBank/DDBJ databases">
        <title>Complete genome of Marinobacter psychrophilus strain 20041T isolated from sea-ice of the Canadian Basin.</title>
        <authorList>
            <person name="Song L."/>
            <person name="Ren L."/>
            <person name="Yu Y."/>
            <person name="Wang X."/>
        </authorList>
    </citation>
    <scope>NUCLEOTIDE SEQUENCE [LARGE SCALE GENOMIC DNA]</scope>
    <source>
        <strain evidence="2 3">20041</strain>
    </source>
</reference>